<keyword evidence="2" id="KW-1133">Transmembrane helix</keyword>
<feature type="compositionally biased region" description="Pro residues" evidence="1">
    <location>
        <begin position="7"/>
        <end position="28"/>
    </location>
</feature>
<keyword evidence="2" id="KW-0472">Membrane</keyword>
<name>A0A6J7JKZ6_9ZZZZ</name>
<evidence type="ECO:0000313" key="3">
    <source>
        <dbReference type="EMBL" id="CAB4944288.1"/>
    </source>
</evidence>
<evidence type="ECO:0000256" key="1">
    <source>
        <dbReference type="SAM" id="MobiDB-lite"/>
    </source>
</evidence>
<dbReference type="EMBL" id="CAFBMK010000275">
    <property type="protein sequence ID" value="CAB4944288.1"/>
    <property type="molecule type" value="Genomic_DNA"/>
</dbReference>
<feature type="transmembrane region" description="Helical" evidence="2">
    <location>
        <begin position="44"/>
        <end position="64"/>
    </location>
</feature>
<gene>
    <name evidence="3" type="ORF">UFOPK3564_03134</name>
</gene>
<feature type="region of interest" description="Disordered" evidence="1">
    <location>
        <begin position="1"/>
        <end position="28"/>
    </location>
</feature>
<organism evidence="3">
    <name type="scientific">freshwater metagenome</name>
    <dbReference type="NCBI Taxonomy" id="449393"/>
    <lineage>
        <taxon>unclassified sequences</taxon>
        <taxon>metagenomes</taxon>
        <taxon>ecological metagenomes</taxon>
    </lineage>
</organism>
<proteinExistence type="predicted"/>
<reference evidence="3" key="1">
    <citation type="submission" date="2020-05" db="EMBL/GenBank/DDBJ databases">
        <authorList>
            <person name="Chiriac C."/>
            <person name="Salcher M."/>
            <person name="Ghai R."/>
            <person name="Kavagutti S V."/>
        </authorList>
    </citation>
    <scope>NUCLEOTIDE SEQUENCE</scope>
</reference>
<dbReference type="AlphaFoldDB" id="A0A6J7JKZ6"/>
<sequence length="90" mass="9117">MSTQPGDPAPHQAPPPRPDGTTEEPPPGFFRSAAALFANRNAKILLAIIAVLLIVLGIIMVGSVESSSKGPGPGGVVDVPSLVAPWLPTG</sequence>
<accession>A0A6J7JKZ6</accession>
<keyword evidence="2" id="KW-0812">Transmembrane</keyword>
<evidence type="ECO:0000256" key="2">
    <source>
        <dbReference type="SAM" id="Phobius"/>
    </source>
</evidence>
<protein>
    <submittedName>
        <fullName evidence="3">Unannotated protein</fullName>
    </submittedName>
</protein>